<sequence length="284" mass="33013">MKYLLPIFILCCEFTFAQKQDTRFNTKFYDAVDKWVVFDKKEGEQSYSLGFIYIDPQAGFTYNYESALQMQGSKVSKLPRLVNDSNIKVRLDRNTFDVLVLTPEQVKSLGLPAEPEWLATYKVNQDFIEARVGIGSAYNAAGASHHALPILQKAYEENPHYPGLEFELAYAYNATQSFYKAVIVLNRAIENDPSNFWYYRELGFSLKHLNNLPEAEKAYRKGFELSTERDQRAEMAINMAQSYFNTKDRVKFDEWKKLVEANADPDSMFMAYIKYFEENWAKPI</sequence>
<protein>
    <submittedName>
        <fullName evidence="1">Tetratricopeptide repeat-containing protein</fullName>
    </submittedName>
</protein>
<reference evidence="2" key="1">
    <citation type="submission" date="2016-10" db="EMBL/GenBank/DDBJ databases">
        <authorList>
            <person name="Varghese N."/>
            <person name="Submissions S."/>
        </authorList>
    </citation>
    <scope>NUCLEOTIDE SEQUENCE [LARGE SCALE GENOMIC DNA]</scope>
    <source>
        <strain evidence="2">DSM 22361</strain>
    </source>
</reference>
<dbReference type="Proteomes" id="UP000236731">
    <property type="component" value="Unassembled WGS sequence"/>
</dbReference>
<evidence type="ECO:0000313" key="1">
    <source>
        <dbReference type="EMBL" id="SEG28656.1"/>
    </source>
</evidence>
<keyword evidence="2" id="KW-1185">Reference proteome</keyword>
<name>A0A1H5YZR3_9SPHI</name>
<dbReference type="InterPro" id="IPR011990">
    <property type="entry name" value="TPR-like_helical_dom_sf"/>
</dbReference>
<dbReference type="SMART" id="SM00028">
    <property type="entry name" value="TPR"/>
    <property type="match status" value="3"/>
</dbReference>
<dbReference type="Gene3D" id="1.25.40.10">
    <property type="entry name" value="Tetratricopeptide repeat domain"/>
    <property type="match status" value="1"/>
</dbReference>
<dbReference type="OrthoDB" id="672063at2"/>
<dbReference type="EMBL" id="FNUT01000006">
    <property type="protein sequence ID" value="SEG28656.1"/>
    <property type="molecule type" value="Genomic_DNA"/>
</dbReference>
<dbReference type="InterPro" id="IPR019734">
    <property type="entry name" value="TPR_rpt"/>
</dbReference>
<dbReference type="Pfam" id="PF14559">
    <property type="entry name" value="TPR_19"/>
    <property type="match status" value="1"/>
</dbReference>
<accession>A0A1H5YZR3</accession>
<dbReference type="RefSeq" id="WP_103906332.1">
    <property type="nucleotide sequence ID" value="NZ_CP049246.1"/>
</dbReference>
<organism evidence="1 2">
    <name type="scientific">Sphingobacterium lactis</name>
    <dbReference type="NCBI Taxonomy" id="797291"/>
    <lineage>
        <taxon>Bacteria</taxon>
        <taxon>Pseudomonadati</taxon>
        <taxon>Bacteroidota</taxon>
        <taxon>Sphingobacteriia</taxon>
        <taxon>Sphingobacteriales</taxon>
        <taxon>Sphingobacteriaceae</taxon>
        <taxon>Sphingobacterium</taxon>
    </lineage>
</organism>
<evidence type="ECO:0000313" key="2">
    <source>
        <dbReference type="Proteomes" id="UP000236731"/>
    </source>
</evidence>
<proteinExistence type="predicted"/>
<dbReference type="AlphaFoldDB" id="A0A1H5YZR3"/>
<dbReference type="SUPFAM" id="SSF48452">
    <property type="entry name" value="TPR-like"/>
    <property type="match status" value="1"/>
</dbReference>
<gene>
    <name evidence="1" type="ORF">SAMN05421877_106163</name>
</gene>